<evidence type="ECO:0000256" key="1">
    <source>
        <dbReference type="ARBA" id="ARBA00025793"/>
    </source>
</evidence>
<dbReference type="SMART" id="SM00498">
    <property type="entry name" value="FH2"/>
    <property type="match status" value="1"/>
</dbReference>
<accession>A0A8X7PKK1</accession>
<reference evidence="5 6" key="1">
    <citation type="submission" date="2020-02" db="EMBL/GenBank/DDBJ databases">
        <authorList>
            <person name="Ma Q."/>
            <person name="Huang Y."/>
            <person name="Song X."/>
            <person name="Pei D."/>
        </authorList>
    </citation>
    <scope>NUCLEOTIDE SEQUENCE [LARGE SCALE GENOMIC DNA]</scope>
    <source>
        <strain evidence="5">Sxm20200214</strain>
        <tissue evidence="5">Leaf</tissue>
    </source>
</reference>
<dbReference type="GO" id="GO:0051015">
    <property type="term" value="F:actin filament binding"/>
    <property type="evidence" value="ECO:0007669"/>
    <property type="project" value="InterPro"/>
</dbReference>
<evidence type="ECO:0000256" key="2">
    <source>
        <dbReference type="SAM" id="Coils"/>
    </source>
</evidence>
<keyword evidence="6" id="KW-1185">Reference proteome</keyword>
<evidence type="ECO:0000313" key="5">
    <source>
        <dbReference type="EMBL" id="KAG2253175.1"/>
    </source>
</evidence>
<feature type="compositionally biased region" description="Pro residues" evidence="3">
    <location>
        <begin position="13"/>
        <end position="35"/>
    </location>
</feature>
<dbReference type="GO" id="GO:0045010">
    <property type="term" value="P:actin nucleation"/>
    <property type="evidence" value="ECO:0007669"/>
    <property type="project" value="InterPro"/>
</dbReference>
<dbReference type="Gene3D" id="1.20.58.2220">
    <property type="entry name" value="Formin, FH2 domain"/>
    <property type="match status" value="1"/>
</dbReference>
<dbReference type="InterPro" id="IPR042201">
    <property type="entry name" value="FH2_Formin_sf"/>
</dbReference>
<feature type="domain" description="FH2" evidence="4">
    <location>
        <begin position="54"/>
        <end position="371"/>
    </location>
</feature>
<dbReference type="InterPro" id="IPR015425">
    <property type="entry name" value="FH2_Formin"/>
</dbReference>
<feature type="region of interest" description="Disordered" evidence="3">
    <location>
        <begin position="1"/>
        <end position="63"/>
    </location>
</feature>
<dbReference type="PANTHER" id="PTHR23213">
    <property type="entry name" value="FORMIN-RELATED"/>
    <property type="match status" value="1"/>
</dbReference>
<dbReference type="AlphaFoldDB" id="A0A8X7PKK1"/>
<evidence type="ECO:0000259" key="4">
    <source>
        <dbReference type="SMART" id="SM00498"/>
    </source>
</evidence>
<dbReference type="SUPFAM" id="SSF101447">
    <property type="entry name" value="Formin homology 2 domain (FH2 domain)"/>
    <property type="match status" value="1"/>
</dbReference>
<dbReference type="PANTHER" id="PTHR23213:SF364">
    <property type="entry name" value="FORMIN-LIKE PROTEIN 8"/>
    <property type="match status" value="1"/>
</dbReference>
<evidence type="ECO:0000313" key="6">
    <source>
        <dbReference type="Proteomes" id="UP000886595"/>
    </source>
</evidence>
<sequence>MPPPPILVKKSAPAPPPPPPPKKVPSPSPLPPPPTVKKAAALSSSALRPPPAPGGSSGSGQVKLKPLHWDKVNPKPTSLKQIFILDPRKSQNSAIVITSLGMTRKKLVEALIKGQDFAAETLESPTKEEQSAILGFDGDVAKLAEAESFLFHLLKAVPTAFARVNPFLFKANYYPEIAHHSKSHGLFVKLLEAILKARNRMNAGTARGNAHACNLTALLKLSVSDVKSVDGKTTLLNFVVEEVPQAMTKEEQEKELLKLGLPIVGGLSCEFSNVKKAASVDHATVDATCSGLECEGGRFVEKMMTFLESAEEEVKMAREEERRVMELVKRTTEYYQAGGSVKGKSPLHLFVCLDVMRSLQGRNIASSGSPSRQRTGFKFPVLPPNFMSDRSWSDSGESDSDM</sequence>
<dbReference type="Proteomes" id="UP000886595">
    <property type="component" value="Unassembled WGS sequence"/>
</dbReference>
<feature type="coiled-coil region" evidence="2">
    <location>
        <begin position="300"/>
        <end position="327"/>
    </location>
</feature>
<feature type="compositionally biased region" description="Low complexity" evidence="3">
    <location>
        <begin position="36"/>
        <end position="47"/>
    </location>
</feature>
<keyword evidence="2" id="KW-0175">Coiled coil</keyword>
<organism evidence="5 6">
    <name type="scientific">Brassica carinata</name>
    <name type="common">Ethiopian mustard</name>
    <name type="synonym">Abyssinian cabbage</name>
    <dbReference type="NCBI Taxonomy" id="52824"/>
    <lineage>
        <taxon>Eukaryota</taxon>
        <taxon>Viridiplantae</taxon>
        <taxon>Streptophyta</taxon>
        <taxon>Embryophyta</taxon>
        <taxon>Tracheophyta</taxon>
        <taxon>Spermatophyta</taxon>
        <taxon>Magnoliopsida</taxon>
        <taxon>eudicotyledons</taxon>
        <taxon>Gunneridae</taxon>
        <taxon>Pentapetalae</taxon>
        <taxon>rosids</taxon>
        <taxon>malvids</taxon>
        <taxon>Brassicales</taxon>
        <taxon>Brassicaceae</taxon>
        <taxon>Brassiceae</taxon>
        <taxon>Brassica</taxon>
    </lineage>
</organism>
<evidence type="ECO:0000256" key="3">
    <source>
        <dbReference type="SAM" id="MobiDB-lite"/>
    </source>
</evidence>
<dbReference type="OrthoDB" id="1668162at2759"/>
<protein>
    <recommendedName>
        <fullName evidence="4">FH2 domain-containing protein</fullName>
    </recommendedName>
</protein>
<proteinExistence type="inferred from homology"/>
<dbReference type="Pfam" id="PF02181">
    <property type="entry name" value="FH2"/>
    <property type="match status" value="1"/>
</dbReference>
<gene>
    <name evidence="5" type="ORF">Bca52824_083311</name>
</gene>
<dbReference type="InterPro" id="IPR027643">
    <property type="entry name" value="Formin-like_plant"/>
</dbReference>
<name>A0A8X7PKK1_BRACI</name>
<comment type="caution">
    <text evidence="5">The sequence shown here is derived from an EMBL/GenBank/DDBJ whole genome shotgun (WGS) entry which is preliminary data.</text>
</comment>
<dbReference type="EMBL" id="JAAMPC010000016">
    <property type="protein sequence ID" value="KAG2253175.1"/>
    <property type="molecule type" value="Genomic_DNA"/>
</dbReference>
<comment type="similarity">
    <text evidence="1">Belongs to the formin-like family. Class-I subfamily.</text>
</comment>